<accession>A0ABS2K1H1</accession>
<name>A0ABS2K1H1_9GAMM</name>
<evidence type="ECO:0000313" key="2">
    <source>
        <dbReference type="EMBL" id="MBM7125073.1"/>
    </source>
</evidence>
<feature type="compositionally biased region" description="Basic and acidic residues" evidence="1">
    <location>
        <begin position="7"/>
        <end position="29"/>
    </location>
</feature>
<dbReference type="EMBL" id="JADIKE010000031">
    <property type="protein sequence ID" value="MBM7125073.1"/>
    <property type="molecule type" value="Genomic_DNA"/>
</dbReference>
<gene>
    <name evidence="2" type="ORF">ISP19_06725</name>
</gene>
<sequence>MLDTSVDESRQYKLAGAREKAGGGEHVRQEQYVATGKQGGDETHEQA</sequence>
<comment type="caution">
    <text evidence="2">The sequence shown here is derived from an EMBL/GenBank/DDBJ whole genome shotgun (WGS) entry which is preliminary data.</text>
</comment>
<keyword evidence="3" id="KW-1185">Reference proteome</keyword>
<dbReference type="RefSeq" id="WP_204680600.1">
    <property type="nucleotide sequence ID" value="NZ_BSNR01000018.1"/>
</dbReference>
<reference evidence="2" key="1">
    <citation type="submission" date="2020-10" db="EMBL/GenBank/DDBJ databases">
        <title>Phylogeny of dyella-like bacteria.</title>
        <authorList>
            <person name="Fu J."/>
        </authorList>
    </citation>
    <scope>NUCLEOTIDE SEQUENCE</scope>
    <source>
        <strain evidence="2">DHOC52</strain>
    </source>
</reference>
<feature type="region of interest" description="Disordered" evidence="1">
    <location>
        <begin position="1"/>
        <end position="47"/>
    </location>
</feature>
<organism evidence="2 3">
    <name type="scientific">Dyella flava</name>
    <dbReference type="NCBI Taxonomy" id="1920170"/>
    <lineage>
        <taxon>Bacteria</taxon>
        <taxon>Pseudomonadati</taxon>
        <taxon>Pseudomonadota</taxon>
        <taxon>Gammaproteobacteria</taxon>
        <taxon>Lysobacterales</taxon>
        <taxon>Rhodanobacteraceae</taxon>
        <taxon>Dyella</taxon>
    </lineage>
</organism>
<evidence type="ECO:0000313" key="3">
    <source>
        <dbReference type="Proteomes" id="UP001430149"/>
    </source>
</evidence>
<dbReference type="Proteomes" id="UP001430149">
    <property type="component" value="Unassembled WGS sequence"/>
</dbReference>
<protein>
    <submittedName>
        <fullName evidence="2">Uncharacterized protein</fullName>
    </submittedName>
</protein>
<proteinExistence type="predicted"/>
<evidence type="ECO:0000256" key="1">
    <source>
        <dbReference type="SAM" id="MobiDB-lite"/>
    </source>
</evidence>